<dbReference type="EMBL" id="AP024714">
    <property type="protein sequence ID" value="BCX81015.1"/>
    <property type="molecule type" value="Genomic_DNA"/>
</dbReference>
<dbReference type="PANTHER" id="PTHR39586">
    <property type="entry name" value="CYTOPLASMIC PROTEIN-RELATED"/>
    <property type="match status" value="1"/>
</dbReference>
<feature type="domain" description="YqcC-like" evidence="1">
    <location>
        <begin position="11"/>
        <end position="106"/>
    </location>
</feature>
<dbReference type="RefSeq" id="WP_317705958.1">
    <property type="nucleotide sequence ID" value="NZ_AP024714.1"/>
</dbReference>
<proteinExistence type="predicted"/>
<dbReference type="Gene3D" id="1.20.1440.40">
    <property type="entry name" value="YqcC-like"/>
    <property type="match status" value="1"/>
</dbReference>
<dbReference type="InterPro" id="IPR036814">
    <property type="entry name" value="YqcC-like_sf"/>
</dbReference>
<dbReference type="InterPro" id="IPR023376">
    <property type="entry name" value="YqcC-like_dom"/>
</dbReference>
<dbReference type="Proteomes" id="UP001321825">
    <property type="component" value="Chromosome"/>
</dbReference>
<dbReference type="InterPro" id="IPR007384">
    <property type="entry name" value="UCP006257"/>
</dbReference>
<organism evidence="2 3">
    <name type="scientific">Methylomarinovum caldicuralii</name>
    <dbReference type="NCBI Taxonomy" id="438856"/>
    <lineage>
        <taxon>Bacteria</taxon>
        <taxon>Pseudomonadati</taxon>
        <taxon>Pseudomonadota</taxon>
        <taxon>Gammaproteobacteria</taxon>
        <taxon>Methylococcales</taxon>
        <taxon>Methylothermaceae</taxon>
        <taxon>Methylomarinovum</taxon>
    </lineage>
</organism>
<evidence type="ECO:0000313" key="2">
    <source>
        <dbReference type="EMBL" id="BCX81015.1"/>
    </source>
</evidence>
<evidence type="ECO:0000313" key="3">
    <source>
        <dbReference type="Proteomes" id="UP001321825"/>
    </source>
</evidence>
<dbReference type="KEGG" id="mcau:MIT9_P0593"/>
<sequence>MSDPERLNRAADLLLELEAELRRLGLWEDARPSDEALASALPFCCDTLSFPQWLQFVFLERMKPLIEAGGPLPGQCGIAPMAEEWFAGSGIETGRLLRLLRDFDKLLTRD</sequence>
<dbReference type="SUPFAM" id="SSF158452">
    <property type="entry name" value="YqcC-like"/>
    <property type="match status" value="1"/>
</dbReference>
<name>A0AAU9C1K1_9GAMM</name>
<dbReference type="PIRSF" id="PIRSF006257">
    <property type="entry name" value="UCP006257"/>
    <property type="match status" value="1"/>
</dbReference>
<gene>
    <name evidence="2" type="ORF">MIT9_P0593</name>
</gene>
<evidence type="ECO:0000259" key="1">
    <source>
        <dbReference type="Pfam" id="PF04287"/>
    </source>
</evidence>
<dbReference type="Pfam" id="PF04287">
    <property type="entry name" value="DUF446"/>
    <property type="match status" value="1"/>
</dbReference>
<accession>A0AAU9C1K1</accession>
<reference evidence="3" key="1">
    <citation type="journal article" date="2024" name="Int. J. Syst. Evol. Microbiol.">
        <title>Methylomarinovum tepidoasis sp. nov., a moderately thermophilic methanotroph of the family Methylothermaceae isolated from a deep-sea hydrothermal field.</title>
        <authorList>
            <person name="Hirayama H."/>
            <person name="Takaki Y."/>
            <person name="Abe M."/>
            <person name="Miyazaki M."/>
            <person name="Uematsu K."/>
            <person name="Matsui Y."/>
            <person name="Takai K."/>
        </authorList>
    </citation>
    <scope>NUCLEOTIDE SEQUENCE [LARGE SCALE GENOMIC DNA]</scope>
    <source>
        <strain evidence="3">IT-9</strain>
    </source>
</reference>
<dbReference type="GO" id="GO:0044010">
    <property type="term" value="P:single-species biofilm formation"/>
    <property type="evidence" value="ECO:0007669"/>
    <property type="project" value="TreeGrafter"/>
</dbReference>
<keyword evidence="3" id="KW-1185">Reference proteome</keyword>
<dbReference type="AlphaFoldDB" id="A0AAU9C1K1"/>
<dbReference type="PANTHER" id="PTHR39586:SF1">
    <property type="entry name" value="CYTOPLASMIC PROTEIN"/>
    <property type="match status" value="1"/>
</dbReference>
<protein>
    <recommendedName>
        <fullName evidence="1">YqcC-like domain-containing protein</fullName>
    </recommendedName>
</protein>